<dbReference type="AlphaFoldDB" id="A0A317X5S5"/>
<dbReference type="PANTHER" id="PTHR12304">
    <property type="entry name" value="INOSINE-URIDINE PREFERRING NUCLEOSIDE HYDROLASE"/>
    <property type="match status" value="1"/>
</dbReference>
<dbReference type="InterPro" id="IPR036452">
    <property type="entry name" value="Ribo_hydro-like"/>
</dbReference>
<dbReference type="STRING" id="1450535.A0A317X5S5"/>
<evidence type="ECO:0000256" key="1">
    <source>
        <dbReference type="ARBA" id="ARBA00009176"/>
    </source>
</evidence>
<evidence type="ECO:0000259" key="4">
    <source>
        <dbReference type="Pfam" id="PF01156"/>
    </source>
</evidence>
<gene>
    <name evidence="5" type="ORF">BO94DRAFT_614788</name>
</gene>
<dbReference type="GeneID" id="37118889"/>
<reference evidence="5 6" key="1">
    <citation type="submission" date="2016-12" db="EMBL/GenBank/DDBJ databases">
        <title>The genomes of Aspergillus section Nigri reveals drivers in fungal speciation.</title>
        <authorList>
            <consortium name="DOE Joint Genome Institute"/>
            <person name="Vesth T.C."/>
            <person name="Nybo J."/>
            <person name="Theobald S."/>
            <person name="Brandl J."/>
            <person name="Frisvad J.C."/>
            <person name="Nielsen K.F."/>
            <person name="Lyhne E.K."/>
            <person name="Kogle M.E."/>
            <person name="Kuo A."/>
            <person name="Riley R."/>
            <person name="Clum A."/>
            <person name="Nolan M."/>
            <person name="Lipzen A."/>
            <person name="Salamov A."/>
            <person name="Henrissat B."/>
            <person name="Wiebenga A."/>
            <person name="De Vries R.P."/>
            <person name="Grigoriev I.V."/>
            <person name="Mortensen U.H."/>
            <person name="Andersen M.R."/>
            <person name="Baker S.E."/>
        </authorList>
    </citation>
    <scope>NUCLEOTIDE SEQUENCE [LARGE SCALE GENOMIC DNA]</scope>
    <source>
        <strain evidence="5 6">CBS 115572</strain>
    </source>
</reference>
<keyword evidence="6" id="KW-1185">Reference proteome</keyword>
<evidence type="ECO:0000313" key="6">
    <source>
        <dbReference type="Proteomes" id="UP000246702"/>
    </source>
</evidence>
<sequence length="353" mass="38586">MSSQPPPRIPIWVDCDPGSLITKQDAFAILLATNHPTIHLLGISTVHGNSTLKNTTRNALTILTILNRPDIPVYPGAEKPFCRTCLKPDNGKTGLEGSNLPVPTTSPEEKHAVLAMRDALLSTPKHTAWLVALGPLTNVALLVGLFPEVAGHVRGVSIMGGAVGGGFVWKNKEGGEEGRMGNASWWAEFNCLCDPESARAVFSNKTLVGKITLLPLDITHMAMVTDEVLDLMLHGPDGNVKGKRDVPSERRRIFTDLLRWFRAGYKKAQNIDGPLHDPLAVAVILHTEGVEDIGFEFLGEERFEVELVLEGEQVGRTVVRRLPDGEMGVRIPRVLDVQSFWRVLERAVALGDE</sequence>
<dbReference type="GO" id="GO:0008477">
    <property type="term" value="F:purine nucleosidase activity"/>
    <property type="evidence" value="ECO:0007669"/>
    <property type="project" value="TreeGrafter"/>
</dbReference>
<dbReference type="PANTHER" id="PTHR12304:SF4">
    <property type="entry name" value="URIDINE NUCLEOSIDASE"/>
    <property type="match status" value="1"/>
</dbReference>
<proteinExistence type="inferred from homology"/>
<protein>
    <submittedName>
        <fullName evidence="5">Nucleoside hydrolase</fullName>
    </submittedName>
</protein>
<dbReference type="Gene3D" id="3.90.245.10">
    <property type="entry name" value="Ribonucleoside hydrolase-like"/>
    <property type="match status" value="1"/>
</dbReference>
<evidence type="ECO:0000313" key="5">
    <source>
        <dbReference type="EMBL" id="PWY93541.1"/>
    </source>
</evidence>
<accession>A0A317X5S5</accession>
<dbReference type="GO" id="GO:0006152">
    <property type="term" value="P:purine nucleoside catabolic process"/>
    <property type="evidence" value="ECO:0007669"/>
    <property type="project" value="TreeGrafter"/>
</dbReference>
<dbReference type="OrthoDB" id="432381at2759"/>
<dbReference type="SUPFAM" id="SSF53590">
    <property type="entry name" value="Nucleoside hydrolase"/>
    <property type="match status" value="1"/>
</dbReference>
<dbReference type="EMBL" id="MSFK01000006">
    <property type="protein sequence ID" value="PWY93541.1"/>
    <property type="molecule type" value="Genomic_DNA"/>
</dbReference>
<dbReference type="Proteomes" id="UP000246702">
    <property type="component" value="Unassembled WGS sequence"/>
</dbReference>
<dbReference type="RefSeq" id="XP_025470302.1">
    <property type="nucleotide sequence ID" value="XM_025616746.1"/>
</dbReference>
<dbReference type="InterPro" id="IPR023186">
    <property type="entry name" value="IUNH"/>
</dbReference>
<feature type="domain" description="Inosine/uridine-preferring nucleoside hydrolase" evidence="4">
    <location>
        <begin position="11"/>
        <end position="342"/>
    </location>
</feature>
<keyword evidence="3" id="KW-0326">Glycosidase</keyword>
<keyword evidence="2 5" id="KW-0378">Hydrolase</keyword>
<comment type="caution">
    <text evidence="5">The sequence shown here is derived from an EMBL/GenBank/DDBJ whole genome shotgun (WGS) entry which is preliminary data.</text>
</comment>
<name>A0A317X5S5_9EURO</name>
<dbReference type="Pfam" id="PF01156">
    <property type="entry name" value="IU_nuc_hydro"/>
    <property type="match status" value="1"/>
</dbReference>
<evidence type="ECO:0000256" key="3">
    <source>
        <dbReference type="ARBA" id="ARBA00023295"/>
    </source>
</evidence>
<dbReference type="GO" id="GO:0005829">
    <property type="term" value="C:cytosol"/>
    <property type="evidence" value="ECO:0007669"/>
    <property type="project" value="TreeGrafter"/>
</dbReference>
<organism evidence="5 6">
    <name type="scientific">Aspergillus sclerotioniger CBS 115572</name>
    <dbReference type="NCBI Taxonomy" id="1450535"/>
    <lineage>
        <taxon>Eukaryota</taxon>
        <taxon>Fungi</taxon>
        <taxon>Dikarya</taxon>
        <taxon>Ascomycota</taxon>
        <taxon>Pezizomycotina</taxon>
        <taxon>Eurotiomycetes</taxon>
        <taxon>Eurotiomycetidae</taxon>
        <taxon>Eurotiales</taxon>
        <taxon>Aspergillaceae</taxon>
        <taxon>Aspergillus</taxon>
        <taxon>Aspergillus subgen. Circumdati</taxon>
    </lineage>
</organism>
<evidence type="ECO:0000256" key="2">
    <source>
        <dbReference type="ARBA" id="ARBA00022801"/>
    </source>
</evidence>
<dbReference type="InterPro" id="IPR001910">
    <property type="entry name" value="Inosine/uridine_hydrolase_dom"/>
</dbReference>
<comment type="similarity">
    <text evidence="1">Belongs to the IUNH family.</text>
</comment>